<reference evidence="1" key="1">
    <citation type="submission" date="2021-06" db="EMBL/GenBank/DDBJ databases">
        <authorList>
            <person name="Kallberg Y."/>
            <person name="Tangrot J."/>
            <person name="Rosling A."/>
        </authorList>
    </citation>
    <scope>NUCLEOTIDE SEQUENCE</scope>
    <source>
        <strain evidence="1">IN212</strain>
    </source>
</reference>
<sequence>PIKKNDIFGIHKNNSYEWEVLLGEVSNGPFINTTQTQLHISDDHNKLGKCAKDALDDALNYFINLNCSAKTQNLKTFKEINTFLIYAHEIKTLSITFKLHGYLKDIPKSIKCYDITHTEILLEENLVVYS</sequence>
<dbReference type="AlphaFoldDB" id="A0A9N9JG93"/>
<name>A0A9N9JG93_9GLOM</name>
<gene>
    <name evidence="1" type="ORF">RFULGI_LOCUS15734</name>
</gene>
<dbReference type="OrthoDB" id="2409262at2759"/>
<feature type="non-terminal residue" evidence="1">
    <location>
        <position position="130"/>
    </location>
</feature>
<protein>
    <submittedName>
        <fullName evidence="1">6744_t:CDS:1</fullName>
    </submittedName>
</protein>
<dbReference type="EMBL" id="CAJVPZ010052086">
    <property type="protein sequence ID" value="CAG8780062.1"/>
    <property type="molecule type" value="Genomic_DNA"/>
</dbReference>
<evidence type="ECO:0000313" key="2">
    <source>
        <dbReference type="Proteomes" id="UP000789396"/>
    </source>
</evidence>
<feature type="non-terminal residue" evidence="1">
    <location>
        <position position="1"/>
    </location>
</feature>
<evidence type="ECO:0000313" key="1">
    <source>
        <dbReference type="EMBL" id="CAG8780062.1"/>
    </source>
</evidence>
<proteinExistence type="predicted"/>
<dbReference type="Proteomes" id="UP000789396">
    <property type="component" value="Unassembled WGS sequence"/>
</dbReference>
<comment type="caution">
    <text evidence="1">The sequence shown here is derived from an EMBL/GenBank/DDBJ whole genome shotgun (WGS) entry which is preliminary data.</text>
</comment>
<organism evidence="1 2">
    <name type="scientific">Racocetra fulgida</name>
    <dbReference type="NCBI Taxonomy" id="60492"/>
    <lineage>
        <taxon>Eukaryota</taxon>
        <taxon>Fungi</taxon>
        <taxon>Fungi incertae sedis</taxon>
        <taxon>Mucoromycota</taxon>
        <taxon>Glomeromycotina</taxon>
        <taxon>Glomeromycetes</taxon>
        <taxon>Diversisporales</taxon>
        <taxon>Gigasporaceae</taxon>
        <taxon>Racocetra</taxon>
    </lineage>
</organism>
<keyword evidence="2" id="KW-1185">Reference proteome</keyword>
<accession>A0A9N9JG93</accession>